<accession>A0ABM3RQJ6</accession>
<dbReference type="Proteomes" id="UP000813463">
    <property type="component" value="Chromosome 4"/>
</dbReference>
<proteinExistence type="predicted"/>
<evidence type="ECO:0000313" key="2">
    <source>
        <dbReference type="Proteomes" id="UP000813463"/>
    </source>
</evidence>
<name>A0ABM3RQJ6_SPIOL</name>
<organism evidence="2 3">
    <name type="scientific">Spinacia oleracea</name>
    <name type="common">Spinach</name>
    <dbReference type="NCBI Taxonomy" id="3562"/>
    <lineage>
        <taxon>Eukaryota</taxon>
        <taxon>Viridiplantae</taxon>
        <taxon>Streptophyta</taxon>
        <taxon>Embryophyta</taxon>
        <taxon>Tracheophyta</taxon>
        <taxon>Spermatophyta</taxon>
        <taxon>Magnoliopsida</taxon>
        <taxon>eudicotyledons</taxon>
        <taxon>Gunneridae</taxon>
        <taxon>Pentapetalae</taxon>
        <taxon>Caryophyllales</taxon>
        <taxon>Chenopodiaceae</taxon>
        <taxon>Chenopodioideae</taxon>
        <taxon>Anserineae</taxon>
        <taxon>Spinacia</taxon>
    </lineage>
</organism>
<feature type="transmembrane region" description="Helical" evidence="1">
    <location>
        <begin position="113"/>
        <end position="130"/>
    </location>
</feature>
<keyword evidence="1" id="KW-1133">Transmembrane helix</keyword>
<evidence type="ECO:0000313" key="3">
    <source>
        <dbReference type="RefSeq" id="XP_056697893.1"/>
    </source>
</evidence>
<keyword evidence="1" id="KW-0812">Transmembrane</keyword>
<feature type="transmembrane region" description="Helical" evidence="1">
    <location>
        <begin position="12"/>
        <end position="37"/>
    </location>
</feature>
<protein>
    <recommendedName>
        <fullName evidence="4">ABC transmembrane type-1 domain-containing protein</fullName>
    </recommendedName>
</protein>
<sequence>MGTLIASVSPRHSIVVAMVVIVTALVTSLVSTIISIIPSIPVMVIPVVVLTVVLRVVLVRFPILGPTFKFPMARLLTEPTYHWIPITIFPWVITTATSALINYCSISIASKPVPIATIVVEIVVSISTAIPFELELIVPLILLKIILVLLVTTLILVPNIFPLLTNSIIPLLESIQMGSFPIQGIERSKSLSSKHHL</sequence>
<feature type="transmembrane region" description="Helical" evidence="1">
    <location>
        <begin position="83"/>
        <end position="101"/>
    </location>
</feature>
<reference evidence="2" key="1">
    <citation type="journal article" date="2021" name="Nat. Commun.">
        <title>Genomic analyses provide insights into spinach domestication and the genetic basis of agronomic traits.</title>
        <authorList>
            <person name="Cai X."/>
            <person name="Sun X."/>
            <person name="Xu C."/>
            <person name="Sun H."/>
            <person name="Wang X."/>
            <person name="Ge C."/>
            <person name="Zhang Z."/>
            <person name="Wang Q."/>
            <person name="Fei Z."/>
            <person name="Jiao C."/>
            <person name="Wang Q."/>
        </authorList>
    </citation>
    <scope>NUCLEOTIDE SEQUENCE [LARGE SCALE GENOMIC DNA]</scope>
    <source>
        <strain evidence="2">cv. Varoflay</strain>
    </source>
</reference>
<keyword evidence="2" id="KW-1185">Reference proteome</keyword>
<evidence type="ECO:0000256" key="1">
    <source>
        <dbReference type="SAM" id="Phobius"/>
    </source>
</evidence>
<feature type="transmembrane region" description="Helical" evidence="1">
    <location>
        <begin position="136"/>
        <end position="157"/>
    </location>
</feature>
<dbReference type="GeneID" id="130471665"/>
<reference evidence="3" key="2">
    <citation type="submission" date="2025-08" db="UniProtKB">
        <authorList>
            <consortium name="RefSeq"/>
        </authorList>
    </citation>
    <scope>IDENTIFICATION</scope>
    <source>
        <tissue evidence="3">Leaf</tissue>
    </source>
</reference>
<gene>
    <name evidence="3" type="primary">LOC130471665</name>
</gene>
<feature type="transmembrane region" description="Helical" evidence="1">
    <location>
        <begin position="44"/>
        <end position="63"/>
    </location>
</feature>
<dbReference type="RefSeq" id="XP_056697893.1">
    <property type="nucleotide sequence ID" value="XM_056841915.1"/>
</dbReference>
<keyword evidence="1" id="KW-0472">Membrane</keyword>
<evidence type="ECO:0008006" key="4">
    <source>
        <dbReference type="Google" id="ProtNLM"/>
    </source>
</evidence>